<dbReference type="Proteomes" id="UP000765509">
    <property type="component" value="Unassembled WGS sequence"/>
</dbReference>
<dbReference type="InterPro" id="IPR017106">
    <property type="entry name" value="Coatomer_gsu"/>
</dbReference>
<evidence type="ECO:0000256" key="6">
    <source>
        <dbReference type="ARBA" id="ARBA00022553"/>
    </source>
</evidence>
<dbReference type="InterPro" id="IPR012295">
    <property type="entry name" value="TBP_dom_sf"/>
</dbReference>
<evidence type="ECO:0000256" key="14">
    <source>
        <dbReference type="ARBA" id="ARBA00081297"/>
    </source>
</evidence>
<keyword evidence="19" id="KW-1185">Reference proteome</keyword>
<dbReference type="InterPro" id="IPR002553">
    <property type="entry name" value="Clathrin/coatomer_adapt-like_N"/>
</dbReference>
<dbReference type="SUPFAM" id="SSF49348">
    <property type="entry name" value="Clathrin adaptor appendage domain"/>
    <property type="match status" value="1"/>
</dbReference>
<dbReference type="GO" id="GO:0006888">
    <property type="term" value="P:endoplasmic reticulum to Golgi vesicle-mediated transport"/>
    <property type="evidence" value="ECO:0007669"/>
    <property type="project" value="TreeGrafter"/>
</dbReference>
<comment type="function">
    <text evidence="13">The coatomer is a cytosolic protein complex that binds to dilysine motifs and reversibly associates with Golgi non-clathrin-coated vesicles, which further mediate biosynthetic protein transport from the ER, via the Golgi up to the trans Golgi network. Coatomer complex is required for budding from Golgi membranes, and is essential for the retrograde Golgi-to-ER transport of dilysine-tagged proteins.</text>
</comment>
<keyword evidence="9" id="KW-0653">Protein transport</keyword>
<feature type="domain" description="Clathrin/coatomer adaptor adaptin-like N-terminal" evidence="15">
    <location>
        <begin position="1"/>
        <end position="104"/>
    </location>
</feature>
<dbReference type="AlphaFoldDB" id="A0A9Q3I759"/>
<proteinExistence type="inferred from homology"/>
<dbReference type="GO" id="GO:0006891">
    <property type="term" value="P:intra-Golgi vesicle-mediated transport"/>
    <property type="evidence" value="ECO:0007669"/>
    <property type="project" value="TreeGrafter"/>
</dbReference>
<dbReference type="PANTHER" id="PTHR10261:SF0">
    <property type="entry name" value="COATOMER SUBUNIT GAMMA-2"/>
    <property type="match status" value="1"/>
</dbReference>
<dbReference type="GO" id="GO:0006886">
    <property type="term" value="P:intracellular protein transport"/>
    <property type="evidence" value="ECO:0007669"/>
    <property type="project" value="InterPro"/>
</dbReference>
<evidence type="ECO:0000256" key="3">
    <source>
        <dbReference type="ARBA" id="ARBA00010720"/>
    </source>
</evidence>
<evidence type="ECO:0000313" key="18">
    <source>
        <dbReference type="EMBL" id="MBW0529587.1"/>
    </source>
</evidence>
<evidence type="ECO:0000256" key="12">
    <source>
        <dbReference type="ARBA" id="ARBA00023329"/>
    </source>
</evidence>
<protein>
    <recommendedName>
        <fullName evidence="14">Gamma-coat protein</fullName>
    </recommendedName>
</protein>
<feature type="domain" description="Coatomer gamma subunit appendage Ig-like subdomain" evidence="16">
    <location>
        <begin position="199"/>
        <end position="344"/>
    </location>
</feature>
<dbReference type="OrthoDB" id="1074925at2759"/>
<evidence type="ECO:0000256" key="7">
    <source>
        <dbReference type="ARBA" id="ARBA00022737"/>
    </source>
</evidence>
<evidence type="ECO:0000256" key="4">
    <source>
        <dbReference type="ARBA" id="ARBA00022448"/>
    </source>
</evidence>
<keyword evidence="11" id="KW-0472">Membrane</keyword>
<feature type="domain" description="Coatomer subunit gamma C-terminal" evidence="17">
    <location>
        <begin position="347"/>
        <end position="464"/>
    </location>
</feature>
<keyword evidence="6" id="KW-0597">Phosphoprotein</keyword>
<keyword evidence="7" id="KW-0677">Repeat</keyword>
<comment type="caution">
    <text evidence="18">The sequence shown here is derived from an EMBL/GenBank/DDBJ whole genome shotgun (WGS) entry which is preliminary data.</text>
</comment>
<dbReference type="GO" id="GO:0030126">
    <property type="term" value="C:COPI vesicle coat"/>
    <property type="evidence" value="ECO:0007669"/>
    <property type="project" value="InterPro"/>
</dbReference>
<dbReference type="Gene3D" id="3.30.310.10">
    <property type="entry name" value="TATA-Binding Protein"/>
    <property type="match status" value="1"/>
</dbReference>
<dbReference type="EMBL" id="AVOT02035289">
    <property type="protein sequence ID" value="MBW0529587.1"/>
    <property type="molecule type" value="Genomic_DNA"/>
</dbReference>
<keyword evidence="8" id="KW-0931">ER-Golgi transport</keyword>
<dbReference type="GO" id="GO:0005783">
    <property type="term" value="C:endoplasmic reticulum"/>
    <property type="evidence" value="ECO:0007669"/>
    <property type="project" value="TreeGrafter"/>
</dbReference>
<evidence type="ECO:0000259" key="16">
    <source>
        <dbReference type="Pfam" id="PF08752"/>
    </source>
</evidence>
<dbReference type="InterPro" id="IPR013040">
    <property type="entry name" value="Coatomer_gsu_app_Ig-like_dom"/>
</dbReference>
<comment type="similarity">
    <text evidence="3">Belongs to the COPG family.</text>
</comment>
<reference evidence="18" key="1">
    <citation type="submission" date="2021-03" db="EMBL/GenBank/DDBJ databases">
        <title>Draft genome sequence of rust myrtle Austropuccinia psidii MF-1, a brazilian biotype.</title>
        <authorList>
            <person name="Quecine M.C."/>
            <person name="Pachon D.M.R."/>
            <person name="Bonatelli M.L."/>
            <person name="Correr F.H."/>
            <person name="Franceschini L.M."/>
            <person name="Leite T.F."/>
            <person name="Margarido G.R.A."/>
            <person name="Almeida C.A."/>
            <person name="Ferrarezi J.A."/>
            <person name="Labate C.A."/>
        </authorList>
    </citation>
    <scope>NUCLEOTIDE SEQUENCE</scope>
    <source>
        <strain evidence="18">MF-1</strain>
    </source>
</reference>
<dbReference type="InterPro" id="IPR009028">
    <property type="entry name" value="Coatomer/calthrin_app_sub_C"/>
</dbReference>
<dbReference type="SUPFAM" id="SSF48371">
    <property type="entry name" value="ARM repeat"/>
    <property type="match status" value="1"/>
</dbReference>
<evidence type="ECO:0000256" key="1">
    <source>
        <dbReference type="ARBA" id="ARBA00004255"/>
    </source>
</evidence>
<dbReference type="InterPro" id="IPR016024">
    <property type="entry name" value="ARM-type_fold"/>
</dbReference>
<keyword evidence="12" id="KW-0968">Cytoplasmic vesicle</keyword>
<dbReference type="InterPro" id="IPR013041">
    <property type="entry name" value="Clathrin_app_Ig-like_sf"/>
</dbReference>
<evidence type="ECO:0000313" key="19">
    <source>
        <dbReference type="Proteomes" id="UP000765509"/>
    </source>
</evidence>
<dbReference type="FunFam" id="2.60.40.1480:FF:000001">
    <property type="entry name" value="Coatomer subunit gamma"/>
    <property type="match status" value="1"/>
</dbReference>
<dbReference type="GO" id="GO:0005793">
    <property type="term" value="C:endoplasmic reticulum-Golgi intermediate compartment"/>
    <property type="evidence" value="ECO:0007669"/>
    <property type="project" value="TreeGrafter"/>
</dbReference>
<dbReference type="GO" id="GO:0000139">
    <property type="term" value="C:Golgi membrane"/>
    <property type="evidence" value="ECO:0007669"/>
    <property type="project" value="UniProtKB-SubCell"/>
</dbReference>
<comment type="subcellular location">
    <subcellularLocation>
        <location evidence="2">Cytoplasmic vesicle</location>
        <location evidence="2">COPI-coated vesicle membrane</location>
        <topology evidence="2">Peripheral membrane protein</topology>
        <orientation evidence="2">Cytoplasmic side</orientation>
    </subcellularLocation>
    <subcellularLocation>
        <location evidence="1">Golgi apparatus membrane</location>
        <topology evidence="1">Peripheral membrane protein</topology>
        <orientation evidence="1">Cytoplasmic side</orientation>
    </subcellularLocation>
</comment>
<dbReference type="InterPro" id="IPR011989">
    <property type="entry name" value="ARM-like"/>
</dbReference>
<organism evidence="18 19">
    <name type="scientific">Austropuccinia psidii MF-1</name>
    <dbReference type="NCBI Taxonomy" id="1389203"/>
    <lineage>
        <taxon>Eukaryota</taxon>
        <taxon>Fungi</taxon>
        <taxon>Dikarya</taxon>
        <taxon>Basidiomycota</taxon>
        <taxon>Pucciniomycotina</taxon>
        <taxon>Pucciniomycetes</taxon>
        <taxon>Pucciniales</taxon>
        <taxon>Sphaerophragmiaceae</taxon>
        <taxon>Austropuccinia</taxon>
    </lineage>
</organism>
<gene>
    <name evidence="18" type="ORF">O181_069302</name>
</gene>
<evidence type="ECO:0000256" key="8">
    <source>
        <dbReference type="ARBA" id="ARBA00022892"/>
    </source>
</evidence>
<dbReference type="Pfam" id="PF16381">
    <property type="entry name" value="Coatomer_g_Cpla"/>
    <property type="match status" value="1"/>
</dbReference>
<evidence type="ECO:0000256" key="11">
    <source>
        <dbReference type="ARBA" id="ARBA00023136"/>
    </source>
</evidence>
<evidence type="ECO:0000256" key="2">
    <source>
        <dbReference type="ARBA" id="ARBA00004347"/>
    </source>
</evidence>
<dbReference type="Pfam" id="PF01602">
    <property type="entry name" value="Adaptin_N"/>
    <property type="match status" value="1"/>
</dbReference>
<evidence type="ECO:0000256" key="10">
    <source>
        <dbReference type="ARBA" id="ARBA00023034"/>
    </source>
</evidence>
<dbReference type="Gene3D" id="2.60.40.1480">
    <property type="entry name" value="Coatomer, gamma subunit, appendage domain"/>
    <property type="match status" value="1"/>
</dbReference>
<evidence type="ECO:0000256" key="9">
    <source>
        <dbReference type="ARBA" id="ARBA00022927"/>
    </source>
</evidence>
<dbReference type="GO" id="GO:0009306">
    <property type="term" value="P:protein secretion"/>
    <property type="evidence" value="ECO:0007669"/>
    <property type="project" value="TreeGrafter"/>
</dbReference>
<evidence type="ECO:0000256" key="5">
    <source>
        <dbReference type="ARBA" id="ARBA00022490"/>
    </source>
</evidence>
<dbReference type="PANTHER" id="PTHR10261">
    <property type="entry name" value="COATOMER SUBUNIT GAMMA"/>
    <property type="match status" value="1"/>
</dbReference>
<feature type="non-terminal residue" evidence="18">
    <location>
        <position position="465"/>
    </location>
</feature>
<accession>A0A9Q3I759</accession>
<dbReference type="InterPro" id="IPR032154">
    <property type="entry name" value="Coatomer_g_Cpla"/>
</dbReference>
<keyword evidence="10" id="KW-0333">Golgi apparatus</keyword>
<name>A0A9Q3I759_9BASI</name>
<keyword evidence="4" id="KW-0813">Transport</keyword>
<keyword evidence="5" id="KW-0963">Cytoplasm</keyword>
<dbReference type="GO" id="GO:0005198">
    <property type="term" value="F:structural molecule activity"/>
    <property type="evidence" value="ECO:0007669"/>
    <property type="project" value="InterPro"/>
</dbReference>
<evidence type="ECO:0000256" key="13">
    <source>
        <dbReference type="ARBA" id="ARBA00025536"/>
    </source>
</evidence>
<evidence type="ECO:0000259" key="15">
    <source>
        <dbReference type="Pfam" id="PF01602"/>
    </source>
</evidence>
<dbReference type="Gene3D" id="1.25.10.10">
    <property type="entry name" value="Leucine-rich Repeat Variant"/>
    <property type="match status" value="1"/>
</dbReference>
<dbReference type="InterPro" id="IPR037067">
    <property type="entry name" value="Coatomer_gsu_app_sf"/>
</dbReference>
<evidence type="ECO:0000259" key="17">
    <source>
        <dbReference type="Pfam" id="PF16381"/>
    </source>
</evidence>
<sequence>LAQLCEFIEDCEFTKLSVRILHLLGVEGPKAVHPSKYIRYIYNRVILENAIVRAAAVSSLAKFGVNVPDLGVKASIKVLLTRCLDDVDDEVRDRAALYLKVLTEDPLADKLVKDESTISLAALESKLVSYISEKGAAQAPFEVSSIPRISKEQAHQEAIRARQEASSDLAILNNSSHTADKSQLGSIASAPSAAETQSTYAAQLGTVPEFSSYGKVLKSSAKPIPLTEHETEYVVSVVKHLFVEHIVFQFNLTNTLSDTVLEQVSVLMNPPDEGVTEDFIIPIPRISTEPGIIYVSYTRTSPDSFVLGSFNCTLKFVSKEVDPSSGEPEEDGYEDEYQLEDVEIGVGDYIIPTYVTFTTEWDRLRTGSTATETFQLSALTSLKSACETIIELLNMEPLGGTENPTSNSVHTLQLSGILCENNEKGSGNILVRIRMTFNSEQGVTMEMAIRAEKQKSVELVLSAIA</sequence>
<dbReference type="FunFam" id="3.30.310.10:FF:000008">
    <property type="entry name" value="Coatomer subunit gamma"/>
    <property type="match status" value="1"/>
</dbReference>
<dbReference type="Pfam" id="PF08752">
    <property type="entry name" value="COP-gamma_platf"/>
    <property type="match status" value="1"/>
</dbReference>
<dbReference type="SUPFAM" id="SSF55711">
    <property type="entry name" value="Subdomain of clathrin and coatomer appendage domain"/>
    <property type="match status" value="1"/>
</dbReference>